<evidence type="ECO:0000256" key="8">
    <source>
        <dbReference type="ARBA" id="ARBA00023136"/>
    </source>
</evidence>
<evidence type="ECO:0000256" key="4">
    <source>
        <dbReference type="ARBA" id="ARBA00022692"/>
    </source>
</evidence>
<dbReference type="GO" id="GO:0008320">
    <property type="term" value="F:protein transmembrane transporter activity"/>
    <property type="evidence" value="ECO:0007669"/>
    <property type="project" value="UniProtKB-UniRule"/>
</dbReference>
<keyword evidence="6 9" id="KW-1133">Transmembrane helix</keyword>
<dbReference type="OrthoDB" id="75343at2759"/>
<dbReference type="Proteomes" id="UP000646827">
    <property type="component" value="Unassembled WGS sequence"/>
</dbReference>
<keyword evidence="9" id="KW-0653">Protein transport</keyword>
<feature type="transmembrane region" description="Helical" evidence="9">
    <location>
        <begin position="143"/>
        <end position="162"/>
    </location>
</feature>
<feature type="non-terminal residue" evidence="11">
    <location>
        <position position="1"/>
    </location>
</feature>
<dbReference type="PANTHER" id="PTHR14110:SF0">
    <property type="entry name" value="MITOCHONDRIAL IMPORT INNER MEMBRANE TRANSLOCASE SUBUNIT TIM22"/>
    <property type="match status" value="1"/>
</dbReference>
<keyword evidence="9" id="KW-0813">Transport</keyword>
<proteinExistence type="inferred from homology"/>
<evidence type="ECO:0000256" key="3">
    <source>
        <dbReference type="ARBA" id="ARBA00020722"/>
    </source>
</evidence>
<evidence type="ECO:0000313" key="12">
    <source>
        <dbReference type="Proteomes" id="UP000646827"/>
    </source>
</evidence>
<evidence type="ECO:0000256" key="9">
    <source>
        <dbReference type="RuleBase" id="RU367038"/>
    </source>
</evidence>
<dbReference type="GO" id="GO:0042721">
    <property type="term" value="C:TIM22 mitochondrial import inner membrane insertion complex"/>
    <property type="evidence" value="ECO:0007669"/>
    <property type="project" value="UniProtKB-UniRule"/>
</dbReference>
<dbReference type="InterPro" id="IPR039175">
    <property type="entry name" value="TIM22"/>
</dbReference>
<evidence type="ECO:0000313" key="11">
    <source>
        <dbReference type="EMBL" id="KAG2221376.1"/>
    </source>
</evidence>
<evidence type="ECO:0000256" key="10">
    <source>
        <dbReference type="SAM" id="MobiDB-lite"/>
    </source>
</evidence>
<comment type="similarity">
    <text evidence="2 9">Belongs to the Tim17/Tim22/Tim23 family.</text>
</comment>
<feature type="compositionally biased region" description="Low complexity" evidence="10">
    <location>
        <begin position="14"/>
        <end position="23"/>
    </location>
</feature>
<comment type="caution">
    <text evidence="11">The sequence shown here is derived from an EMBL/GenBank/DDBJ whole genome shotgun (WGS) entry which is preliminary data.</text>
</comment>
<name>A0A8H7VFS5_9FUNG</name>
<dbReference type="GO" id="GO:0045039">
    <property type="term" value="P:protein insertion into mitochondrial inner membrane"/>
    <property type="evidence" value="ECO:0007669"/>
    <property type="project" value="UniProtKB-UniRule"/>
</dbReference>
<accession>A0A8H7VFS5</accession>
<keyword evidence="8 9" id="KW-0472">Membrane</keyword>
<keyword evidence="9" id="KW-0811">Translocation</keyword>
<dbReference type="Pfam" id="PF02466">
    <property type="entry name" value="Tim17"/>
    <property type="match status" value="1"/>
</dbReference>
<evidence type="ECO:0000256" key="6">
    <source>
        <dbReference type="ARBA" id="ARBA00022989"/>
    </source>
</evidence>
<comment type="subunit">
    <text evidence="9">Component of the TIM22 complex.</text>
</comment>
<dbReference type="AlphaFoldDB" id="A0A8H7VFS5"/>
<dbReference type="GO" id="GO:0030943">
    <property type="term" value="F:mitochondrion targeting sequence binding"/>
    <property type="evidence" value="ECO:0007669"/>
    <property type="project" value="TreeGrafter"/>
</dbReference>
<protein>
    <recommendedName>
        <fullName evidence="3 9">Mitochondrial import inner membrane translocase subunit TIM22</fullName>
    </recommendedName>
</protein>
<evidence type="ECO:0000256" key="7">
    <source>
        <dbReference type="ARBA" id="ARBA00023128"/>
    </source>
</evidence>
<keyword evidence="5 9" id="KW-0999">Mitochondrion inner membrane</keyword>
<dbReference type="EMBL" id="JAEPRB010000111">
    <property type="protein sequence ID" value="KAG2221376.1"/>
    <property type="molecule type" value="Genomic_DNA"/>
</dbReference>
<evidence type="ECO:0000256" key="2">
    <source>
        <dbReference type="ARBA" id="ARBA00008444"/>
    </source>
</evidence>
<keyword evidence="4 9" id="KW-0812">Transmembrane</keyword>
<keyword evidence="7 9" id="KW-0496">Mitochondrion</keyword>
<sequence>MATMGGSPMGGDGQQQMSAQEQQQIRMIQSAMESCPVKVGMAGVAGLAMGAAFGLFMSSFEFSGPSMDPKLLEQSTKVQMKAVLKDMKNRSVSMGKNFAVVGAIYSGSECCIESYRAKNDLVNSVAAGCFTGGVLAARAGPQAALLGCGGFAAFSAAIDFYLRG</sequence>
<evidence type="ECO:0000256" key="5">
    <source>
        <dbReference type="ARBA" id="ARBA00022792"/>
    </source>
</evidence>
<comment type="function">
    <text evidence="9">Essential core component of the TIM22 complex, a complex that mediates the import and insertion of multi-pass transmembrane proteins into the mitochondrial inner membrane. In the TIM22 complex, it constitutes the voltage-activated and signal-gated channel. Forms a twin-pore translocase that uses the membrane potential as external driving force in 2 voltage-dependent steps.</text>
</comment>
<keyword evidence="12" id="KW-1185">Reference proteome</keyword>
<comment type="subcellular location">
    <subcellularLocation>
        <location evidence="1 9">Mitochondrion inner membrane</location>
        <topology evidence="1 9">Multi-pass membrane protein</topology>
    </subcellularLocation>
</comment>
<evidence type="ECO:0000256" key="1">
    <source>
        <dbReference type="ARBA" id="ARBA00004448"/>
    </source>
</evidence>
<feature type="region of interest" description="Disordered" evidence="10">
    <location>
        <begin position="1"/>
        <end position="23"/>
    </location>
</feature>
<organism evidence="11 12">
    <name type="scientific">Circinella minor</name>
    <dbReference type="NCBI Taxonomy" id="1195481"/>
    <lineage>
        <taxon>Eukaryota</taxon>
        <taxon>Fungi</taxon>
        <taxon>Fungi incertae sedis</taxon>
        <taxon>Mucoromycota</taxon>
        <taxon>Mucoromycotina</taxon>
        <taxon>Mucoromycetes</taxon>
        <taxon>Mucorales</taxon>
        <taxon>Lichtheimiaceae</taxon>
        <taxon>Circinella</taxon>
    </lineage>
</organism>
<dbReference type="PANTHER" id="PTHR14110">
    <property type="entry name" value="MITOCHONDRIAL IMPORT INNER MEMBRANE TRANSLOCASE SUBUNIT TIM22"/>
    <property type="match status" value="1"/>
</dbReference>
<feature type="transmembrane region" description="Helical" evidence="9">
    <location>
        <begin position="39"/>
        <end position="60"/>
    </location>
</feature>
<gene>
    <name evidence="11" type="ORF">INT45_012422</name>
</gene>
<reference evidence="11 12" key="1">
    <citation type="submission" date="2020-12" db="EMBL/GenBank/DDBJ databases">
        <title>Metabolic potential, ecology and presence of endohyphal bacteria is reflected in genomic diversity of Mucoromycotina.</title>
        <authorList>
            <person name="Muszewska A."/>
            <person name="Okrasinska A."/>
            <person name="Steczkiewicz K."/>
            <person name="Drgas O."/>
            <person name="Orlowska M."/>
            <person name="Perlinska-Lenart U."/>
            <person name="Aleksandrzak-Piekarczyk T."/>
            <person name="Szatraj K."/>
            <person name="Zielenkiewicz U."/>
            <person name="Pilsyk S."/>
            <person name="Malc E."/>
            <person name="Mieczkowski P."/>
            <person name="Kruszewska J.S."/>
            <person name="Biernat P."/>
            <person name="Pawlowska J."/>
        </authorList>
    </citation>
    <scope>NUCLEOTIDE SEQUENCE [LARGE SCALE GENOMIC DNA]</scope>
    <source>
        <strain evidence="11 12">CBS 142.35</strain>
    </source>
</reference>